<proteinExistence type="predicted"/>
<protein>
    <submittedName>
        <fullName evidence="1">Uncharacterized protein</fullName>
    </submittedName>
</protein>
<gene>
    <name evidence="1" type="ORF">MLD38_004616</name>
</gene>
<evidence type="ECO:0000313" key="2">
    <source>
        <dbReference type="Proteomes" id="UP001057402"/>
    </source>
</evidence>
<reference evidence="2" key="1">
    <citation type="journal article" date="2023" name="Front. Plant Sci.">
        <title>Chromosomal-level genome assembly of Melastoma candidum provides insights into trichome evolution.</title>
        <authorList>
            <person name="Zhong Y."/>
            <person name="Wu W."/>
            <person name="Sun C."/>
            <person name="Zou P."/>
            <person name="Liu Y."/>
            <person name="Dai S."/>
            <person name="Zhou R."/>
        </authorList>
    </citation>
    <scope>NUCLEOTIDE SEQUENCE [LARGE SCALE GENOMIC DNA]</scope>
</reference>
<sequence>MRSEMGSAGRASTLDLRGSVGLYVGIRPRGKAHKDGMVQAHEDSFQSEPQTGCFDPNLPAFATESLLSVDKTFNVKFQGWMVEGNPPKEVKAIEGADHMAMLSEPDEVCSCLLEIAQDYR</sequence>
<name>A0ACB9SEU9_9MYRT</name>
<accession>A0ACB9SEU9</accession>
<dbReference type="EMBL" id="CM042881">
    <property type="protein sequence ID" value="KAI4386707.1"/>
    <property type="molecule type" value="Genomic_DNA"/>
</dbReference>
<comment type="caution">
    <text evidence="1">The sequence shown here is derived from an EMBL/GenBank/DDBJ whole genome shotgun (WGS) entry which is preliminary data.</text>
</comment>
<evidence type="ECO:0000313" key="1">
    <source>
        <dbReference type="EMBL" id="KAI4386707.1"/>
    </source>
</evidence>
<dbReference type="Proteomes" id="UP001057402">
    <property type="component" value="Chromosome 2"/>
</dbReference>
<keyword evidence="2" id="KW-1185">Reference proteome</keyword>
<organism evidence="1 2">
    <name type="scientific">Melastoma candidum</name>
    <dbReference type="NCBI Taxonomy" id="119954"/>
    <lineage>
        <taxon>Eukaryota</taxon>
        <taxon>Viridiplantae</taxon>
        <taxon>Streptophyta</taxon>
        <taxon>Embryophyta</taxon>
        <taxon>Tracheophyta</taxon>
        <taxon>Spermatophyta</taxon>
        <taxon>Magnoliopsida</taxon>
        <taxon>eudicotyledons</taxon>
        <taxon>Gunneridae</taxon>
        <taxon>Pentapetalae</taxon>
        <taxon>rosids</taxon>
        <taxon>malvids</taxon>
        <taxon>Myrtales</taxon>
        <taxon>Melastomataceae</taxon>
        <taxon>Melastomatoideae</taxon>
        <taxon>Melastomateae</taxon>
        <taxon>Melastoma</taxon>
    </lineage>
</organism>